<comment type="caution">
    <text evidence="1">The sequence shown here is derived from an EMBL/GenBank/DDBJ whole genome shotgun (WGS) entry which is preliminary data.</text>
</comment>
<protein>
    <submittedName>
        <fullName evidence="1">Uncharacterized protein</fullName>
    </submittedName>
</protein>
<dbReference type="EMBL" id="BARU01048506">
    <property type="protein sequence ID" value="GAH96907.1"/>
    <property type="molecule type" value="Genomic_DNA"/>
</dbReference>
<accession>X1JS65</accession>
<proteinExistence type="predicted"/>
<gene>
    <name evidence="1" type="ORF">S03H2_72051</name>
</gene>
<name>X1JS65_9ZZZZ</name>
<reference evidence="1" key="1">
    <citation type="journal article" date="2014" name="Front. Microbiol.">
        <title>High frequency of phylogenetically diverse reductive dehalogenase-homologous genes in deep subseafloor sedimentary metagenomes.</title>
        <authorList>
            <person name="Kawai M."/>
            <person name="Futagami T."/>
            <person name="Toyoda A."/>
            <person name="Takaki Y."/>
            <person name="Nishi S."/>
            <person name="Hori S."/>
            <person name="Arai W."/>
            <person name="Tsubouchi T."/>
            <person name="Morono Y."/>
            <person name="Uchiyama I."/>
            <person name="Ito T."/>
            <person name="Fujiyama A."/>
            <person name="Inagaki F."/>
            <person name="Takami H."/>
        </authorList>
    </citation>
    <scope>NUCLEOTIDE SEQUENCE</scope>
    <source>
        <strain evidence="1">Expedition CK06-06</strain>
    </source>
</reference>
<organism evidence="1">
    <name type="scientific">marine sediment metagenome</name>
    <dbReference type="NCBI Taxonomy" id="412755"/>
    <lineage>
        <taxon>unclassified sequences</taxon>
        <taxon>metagenomes</taxon>
        <taxon>ecological metagenomes</taxon>
    </lineage>
</organism>
<feature type="non-terminal residue" evidence="1">
    <location>
        <position position="31"/>
    </location>
</feature>
<evidence type="ECO:0000313" key="1">
    <source>
        <dbReference type="EMBL" id="GAH96907.1"/>
    </source>
</evidence>
<sequence>MKPNPRSLLLRGGTVVDPTIGLFARSDVLLR</sequence>
<dbReference type="AlphaFoldDB" id="X1JS65"/>